<keyword evidence="2" id="KW-1185">Reference proteome</keyword>
<proteinExistence type="predicted"/>
<name>A0ACB5TPI4_CANBO</name>
<dbReference type="EMBL" id="BSXV01001262">
    <property type="protein sequence ID" value="GME92288.1"/>
    <property type="molecule type" value="Genomic_DNA"/>
</dbReference>
<dbReference type="Proteomes" id="UP001165101">
    <property type="component" value="Unassembled WGS sequence"/>
</dbReference>
<gene>
    <name evidence="1" type="ORF">Cboi01_000267600</name>
</gene>
<sequence length="781" mass="89782">MNFLTKTIGNLASIAGNSIPYTFEDKIVSDLVTDPIRSTSVYNLYNGYSNKDNKVLVSIFEFNLKIDKNLRYLKYVKNGLKKLKSLNLLPGIVKLIEIIENDSFIYIITERVKPLQDLIDFDYPESKCMNYEVLMFGIYQLTTCLKFINNEGNSIFLNLNRDSIYVNEIGEWKLFNFEYCISYNDLNNDLSNLFNYSSFQQPSEDLPSFKNMKKPLEFTNNQSNLFNYYNKLSLNQFVKFDSFELGSLIIDLFTELKFDIPNNLLVNLKKLTNNSITIRTSIENFLKIGSNSFFNLNLIDLNNKLNEIEFNSNLIENIELLIRFNNELKDSLPIGYFKFKILPNLINFYRKLNQTNDPNLNEFKSILLNIIVSNLNEKNSLIIKPIIFESFKYNDRSIRMILLNNFNLILKFLTDYEIQDKIFDNLINGLNDTNDLIRETTILKVFGILNKLNSRQLNNDLLRMLAKLQGDSSILIRINTIKILIKIANSINSNSRSNVLITAFAKSLKDPFKPIRLLSILSFKHCIELFDLNSICNRILGVISVALLDDSKIIRTEAESIFELYLNKIKNEIIDNDNTKSDEDKQEKFNEEFNSDLGKLCNLNDIDTVESIENNSITSNLINSFSMFNFSNSSSTYMKLNSSSSNVNSRDITPPPVTTTPSHYQPQVPQQTKQQDVQDAWSVDFEDDDIINDEDDDGWGFNEDVTAASQKLMVKKPISRPTPKPAPKPTPKPIMKTKPAPKPLQTRPSGHGGLKLKPKSKLQLNLEKMDDGEDDSWGDGW</sequence>
<organism evidence="1 2">
    <name type="scientific">Candida boidinii</name>
    <name type="common">Yeast</name>
    <dbReference type="NCBI Taxonomy" id="5477"/>
    <lineage>
        <taxon>Eukaryota</taxon>
        <taxon>Fungi</taxon>
        <taxon>Dikarya</taxon>
        <taxon>Ascomycota</taxon>
        <taxon>Saccharomycotina</taxon>
        <taxon>Pichiomycetes</taxon>
        <taxon>Pichiales</taxon>
        <taxon>Pichiaceae</taxon>
        <taxon>Ogataea</taxon>
        <taxon>Ogataea/Candida clade</taxon>
    </lineage>
</organism>
<reference evidence="1" key="1">
    <citation type="submission" date="2023-04" db="EMBL/GenBank/DDBJ databases">
        <title>Candida boidinii NBRC 1967.</title>
        <authorList>
            <person name="Ichikawa N."/>
            <person name="Sato H."/>
            <person name="Tonouchi N."/>
        </authorList>
    </citation>
    <scope>NUCLEOTIDE SEQUENCE</scope>
    <source>
        <strain evidence="1">NBRC 1967</strain>
    </source>
</reference>
<protein>
    <submittedName>
        <fullName evidence="1">Unnamed protein product</fullName>
    </submittedName>
</protein>
<evidence type="ECO:0000313" key="1">
    <source>
        <dbReference type="EMBL" id="GME92288.1"/>
    </source>
</evidence>
<comment type="caution">
    <text evidence="1">The sequence shown here is derived from an EMBL/GenBank/DDBJ whole genome shotgun (WGS) entry which is preliminary data.</text>
</comment>
<evidence type="ECO:0000313" key="2">
    <source>
        <dbReference type="Proteomes" id="UP001165101"/>
    </source>
</evidence>
<accession>A0ACB5TPI4</accession>